<organism evidence="13">
    <name type="scientific">Canarypox virus</name>
    <name type="common">CNPV</name>
    <dbReference type="NCBI Taxonomy" id="44088"/>
    <lineage>
        <taxon>Viruses</taxon>
        <taxon>Varidnaviria</taxon>
        <taxon>Bamfordvirae</taxon>
        <taxon>Nucleocytoviricota</taxon>
        <taxon>Pokkesviricetes</taxon>
        <taxon>Chitovirales</taxon>
        <taxon>Poxviridae</taxon>
        <taxon>Chordopoxvirinae</taxon>
        <taxon>Avipoxvirus</taxon>
        <taxon>Avipoxvirus canarypox</taxon>
    </lineage>
</organism>
<dbReference type="GO" id="GO:0046718">
    <property type="term" value="P:symbiont entry into host cell"/>
    <property type="evidence" value="ECO:0007669"/>
    <property type="project" value="UniProtKB-KW"/>
</dbReference>
<feature type="transmembrane region" description="Helical" evidence="12">
    <location>
        <begin position="301"/>
        <end position="320"/>
    </location>
</feature>
<keyword evidence="7" id="KW-0426">Late protein</keyword>
<evidence type="ECO:0000313" key="13">
    <source>
        <dbReference type="EMBL" id="CDQ47767.1"/>
    </source>
</evidence>
<evidence type="ECO:0000256" key="1">
    <source>
        <dbReference type="ARBA" id="ARBA00004381"/>
    </source>
</evidence>
<comment type="subcellular location">
    <subcellularLocation>
        <location evidence="1">Virion membrane</location>
        <topology evidence="1">Single-pass membrane protein</topology>
    </subcellularLocation>
</comment>
<evidence type="ECO:0000256" key="10">
    <source>
        <dbReference type="ARBA" id="ARBA00023296"/>
    </source>
</evidence>
<keyword evidence="4" id="KW-1161">Viral attachment to host cell</keyword>
<evidence type="ECO:0000256" key="4">
    <source>
        <dbReference type="ARBA" id="ARBA00022804"/>
    </source>
</evidence>
<keyword evidence="5" id="KW-0946">Virion</keyword>
<evidence type="ECO:0000256" key="12">
    <source>
        <dbReference type="SAM" id="Phobius"/>
    </source>
</evidence>
<keyword evidence="9 12" id="KW-0472">Membrane</keyword>
<dbReference type="GO" id="GO:0019062">
    <property type="term" value="P:virion attachment to host cell"/>
    <property type="evidence" value="ECO:0007669"/>
    <property type="project" value="UniProtKB-KW"/>
</dbReference>
<dbReference type="EMBL" id="LK021678">
    <property type="protein sequence ID" value="CDQ47767.1"/>
    <property type="molecule type" value="Genomic_DNA"/>
</dbReference>
<feature type="region of interest" description="Disordered" evidence="11">
    <location>
        <begin position="54"/>
        <end position="73"/>
    </location>
</feature>
<evidence type="ECO:0000256" key="2">
    <source>
        <dbReference type="ARBA" id="ARBA00022581"/>
    </source>
</evidence>
<evidence type="ECO:0000256" key="7">
    <source>
        <dbReference type="ARBA" id="ARBA00022921"/>
    </source>
</evidence>
<keyword evidence="6 13" id="KW-0261">Viral envelope protein</keyword>
<proteinExistence type="predicted"/>
<evidence type="ECO:0000256" key="6">
    <source>
        <dbReference type="ARBA" id="ARBA00022879"/>
    </source>
</evidence>
<accession>A0A098AQ49</accession>
<evidence type="ECO:0000256" key="11">
    <source>
        <dbReference type="SAM" id="MobiDB-lite"/>
    </source>
</evidence>
<organismHost>
    <name type="scientific">Serinus</name>
    <dbReference type="NCBI Taxonomy" id="9134"/>
</organismHost>
<name>A0A098AQ49_CNPV</name>
<protein>
    <submittedName>
        <fullName evidence="13">IMV envelope protein</fullName>
    </submittedName>
</protein>
<sequence>MERRNNLMGLDNNKQVIFVINAIGRSPSVVIPSKNIDILEWSYLKTIKYGYEDDDRSPSPPLPPPSEKDKFVPEPKIGKLENDRFYDETIAVRDAFYSDLCRLTCTDETKNFIANHVSLWKYIIDNSTKLPEYIIIIEDDNTVTSETFITKINDIINTLKINNINFLQLVTHNKILKDRESKNIMLLPDLEIYKGGIDISLSAYIVNQEIVQKLYSYFTNNKPSLDISLELIRVETNLGINRYVMSNEQYIKHDYTLVNEFRNSKKAKSSIKSRINNWIMYNYPSFYNTMYSPLFSLFGKYDISALFLIAVVIIIGLAIFDVNNKLVWLLAGIFFAYSFD</sequence>
<dbReference type="GO" id="GO:0055036">
    <property type="term" value="C:virion membrane"/>
    <property type="evidence" value="ECO:0007669"/>
    <property type="project" value="UniProtKB-SubCell"/>
</dbReference>
<keyword evidence="8 12" id="KW-1133">Transmembrane helix</keyword>
<dbReference type="OrthoDB" id="9093at10239"/>
<dbReference type="GO" id="GO:0019031">
    <property type="term" value="C:viral envelope"/>
    <property type="evidence" value="ECO:0007669"/>
    <property type="project" value="UniProtKB-KW"/>
</dbReference>
<keyword evidence="2" id="KW-0945">Host-virus interaction</keyword>
<evidence type="ECO:0000256" key="3">
    <source>
        <dbReference type="ARBA" id="ARBA00022692"/>
    </source>
</evidence>
<reference evidence="13" key="1">
    <citation type="journal article" date="2014" name="Vet. Res.">
        <title>Diversity of avipoxviruses in captive-bred Houbara bustard.</title>
        <authorList>
            <person name="Le Loc H.G."/>
            <person name="Ducatez M.F."/>
            <person name="Camus-Bouclainville C."/>
            <person name="Guerin J.L."/>
            <person name="Bertagnoli S."/>
        </authorList>
    </citation>
    <scope>NUCLEOTIDE SEQUENCE</scope>
    <source>
        <strain evidence="13">CNPV/Chlamydotis undulata/MA/010/2010</strain>
    </source>
</reference>
<evidence type="ECO:0000256" key="9">
    <source>
        <dbReference type="ARBA" id="ARBA00023136"/>
    </source>
</evidence>
<keyword evidence="3 12" id="KW-0812">Transmembrane</keyword>
<keyword evidence="10" id="KW-1160">Virus entry into host cell</keyword>
<evidence type="ECO:0000256" key="5">
    <source>
        <dbReference type="ARBA" id="ARBA00022844"/>
    </source>
</evidence>
<reference evidence="13" key="2">
    <citation type="submission" date="2014-04" db="EMBL/GenBank/DDBJ databases">
        <authorList>
            <person name="Le Loc'h G."/>
        </authorList>
    </citation>
    <scope>NUCLEOTIDE SEQUENCE</scope>
    <source>
        <strain evidence="13">CNPV/Chlamydotis undulata/MA/010/2010</strain>
    </source>
</reference>
<dbReference type="InterPro" id="IPR004900">
    <property type="entry name" value="Poxvirus_P35"/>
</dbReference>
<gene>
    <name evidence="13" type="primary">CNPV186</name>
    <name evidence="13" type="synonym">FPV140</name>
</gene>
<evidence type="ECO:0000256" key="8">
    <source>
        <dbReference type="ARBA" id="ARBA00022989"/>
    </source>
</evidence>
<dbReference type="Pfam" id="PF03213">
    <property type="entry name" value="Pox_P35"/>
    <property type="match status" value="1"/>
</dbReference>